<feature type="compositionally biased region" description="Basic and acidic residues" evidence="1">
    <location>
        <begin position="1"/>
        <end position="11"/>
    </location>
</feature>
<dbReference type="Gramene" id="OE9A119816T2">
    <property type="protein sequence ID" value="OE9A119816C2"/>
    <property type="gene ID" value="OE9A119816"/>
</dbReference>
<gene>
    <name evidence="2" type="ORF">OLEA9_A119816</name>
</gene>
<feature type="region of interest" description="Disordered" evidence="1">
    <location>
        <begin position="1"/>
        <end position="33"/>
    </location>
</feature>
<comment type="caution">
    <text evidence="2">The sequence shown here is derived from an EMBL/GenBank/DDBJ whole genome shotgun (WGS) entry which is preliminary data.</text>
</comment>
<accession>A0A8S0RXR5</accession>
<dbReference type="PANTHER" id="PTHR34281">
    <property type="entry name" value="PROTEIN EARLY FLOWERING 3"/>
    <property type="match status" value="1"/>
</dbReference>
<evidence type="ECO:0000313" key="3">
    <source>
        <dbReference type="Proteomes" id="UP000594638"/>
    </source>
</evidence>
<feature type="region of interest" description="Disordered" evidence="1">
    <location>
        <begin position="272"/>
        <end position="292"/>
    </location>
</feature>
<protein>
    <submittedName>
        <fullName evidence="2">EARLY FLOWERING 3-like</fullName>
    </submittedName>
</protein>
<dbReference type="OrthoDB" id="1939092at2759"/>
<sequence length="534" mass="58582">MKRGKDEEKIIRPMFPRLHVNDAEKGGPRAPPRNKMALYEQLSIPSQRFRHGVLPPNTTNAISHSVPSASSSIDKTVEPRDDPANVIDRSKAGHIVRPLLCSEPQYSTGVHGNGVLRDHSVAMDKENNSTSKRDFPSEHNTVHDVRKVMDSCEDRLCSEQNISPDDVVRVINQKHFFKARRAIVNQQRIFAVQVFELHRLIKVQRLIAGLPHILVEDASYLSKPVKASPSKKLPFDHVLKALPGVFKNKVDSEKPDYTVECLIENTVGKASLSPMQSGVPPSNGQPFSKNPPAPSISNNPNAGTWCFNPPPRQQWLIPVMSPSEGLVYKPYPGPEFVGPVYGPPGSTPVMGNLSTPAHGVPTPHHQYQLPSFPPAEPASYFPPYGMPMMNPAFSGSSVDQMNPLATPDKLSAEEANFSAQHQNSFNNPSQTSKSRPDVPRLHACKDGELQGSTASSPSGRLQDSGAGSTVKKQNARPLFAAFRAIDIPDSGPKPPELEHPARVIKVVPHNARSATESAARIFQIIQEERRQDST</sequence>
<evidence type="ECO:0000256" key="1">
    <source>
        <dbReference type="SAM" id="MobiDB-lite"/>
    </source>
</evidence>
<keyword evidence="3" id="KW-1185">Reference proteome</keyword>
<dbReference type="InterPro" id="IPR039319">
    <property type="entry name" value="ELF3-like"/>
</dbReference>
<dbReference type="PANTHER" id="PTHR34281:SF2">
    <property type="entry name" value="PROTEIN EARLY FLOWERING 3"/>
    <property type="match status" value="1"/>
</dbReference>
<name>A0A8S0RXR5_OLEEU</name>
<proteinExistence type="predicted"/>
<feature type="compositionally biased region" description="Polar residues" evidence="1">
    <location>
        <begin position="450"/>
        <end position="472"/>
    </location>
</feature>
<dbReference type="GO" id="GO:2000028">
    <property type="term" value="P:regulation of photoperiodism, flowering"/>
    <property type="evidence" value="ECO:0007669"/>
    <property type="project" value="InterPro"/>
</dbReference>
<dbReference type="Gramene" id="OE9A119816T1">
    <property type="protein sequence ID" value="OE9A119816C1"/>
    <property type="gene ID" value="OE9A119816"/>
</dbReference>
<dbReference type="AlphaFoldDB" id="A0A8S0RXR5"/>
<dbReference type="EMBL" id="CACTIH010003753">
    <property type="protein sequence ID" value="CAA2984153.1"/>
    <property type="molecule type" value="Genomic_DNA"/>
</dbReference>
<dbReference type="Proteomes" id="UP000594638">
    <property type="component" value="Unassembled WGS sequence"/>
</dbReference>
<feature type="compositionally biased region" description="Polar residues" evidence="1">
    <location>
        <begin position="273"/>
        <end position="288"/>
    </location>
</feature>
<feature type="compositionally biased region" description="Low complexity" evidence="1">
    <location>
        <begin position="63"/>
        <end position="72"/>
    </location>
</feature>
<feature type="region of interest" description="Disordered" evidence="1">
    <location>
        <begin position="417"/>
        <end position="472"/>
    </location>
</feature>
<feature type="compositionally biased region" description="Basic and acidic residues" evidence="1">
    <location>
        <begin position="75"/>
        <end position="84"/>
    </location>
</feature>
<feature type="compositionally biased region" description="Polar residues" evidence="1">
    <location>
        <begin position="417"/>
        <end position="433"/>
    </location>
</feature>
<reference evidence="2 3" key="1">
    <citation type="submission" date="2019-12" db="EMBL/GenBank/DDBJ databases">
        <authorList>
            <person name="Alioto T."/>
            <person name="Alioto T."/>
            <person name="Gomez Garrido J."/>
        </authorList>
    </citation>
    <scope>NUCLEOTIDE SEQUENCE [LARGE SCALE GENOMIC DNA]</scope>
</reference>
<organism evidence="2 3">
    <name type="scientific">Olea europaea subsp. europaea</name>
    <dbReference type="NCBI Taxonomy" id="158383"/>
    <lineage>
        <taxon>Eukaryota</taxon>
        <taxon>Viridiplantae</taxon>
        <taxon>Streptophyta</taxon>
        <taxon>Embryophyta</taxon>
        <taxon>Tracheophyta</taxon>
        <taxon>Spermatophyta</taxon>
        <taxon>Magnoliopsida</taxon>
        <taxon>eudicotyledons</taxon>
        <taxon>Gunneridae</taxon>
        <taxon>Pentapetalae</taxon>
        <taxon>asterids</taxon>
        <taxon>lamiids</taxon>
        <taxon>Lamiales</taxon>
        <taxon>Oleaceae</taxon>
        <taxon>Oleeae</taxon>
        <taxon>Olea</taxon>
    </lineage>
</organism>
<feature type="compositionally biased region" description="Basic and acidic residues" evidence="1">
    <location>
        <begin position="434"/>
        <end position="448"/>
    </location>
</feature>
<evidence type="ECO:0000313" key="2">
    <source>
        <dbReference type="EMBL" id="CAA2984153.1"/>
    </source>
</evidence>
<feature type="region of interest" description="Disordered" evidence="1">
    <location>
        <begin position="58"/>
        <end position="84"/>
    </location>
</feature>